<keyword evidence="3" id="KW-1185">Reference proteome</keyword>
<name>A0AAV5TLQ8_9BILA</name>
<feature type="non-terminal residue" evidence="2">
    <location>
        <position position="1"/>
    </location>
</feature>
<keyword evidence="1" id="KW-0812">Transmembrane</keyword>
<feature type="transmembrane region" description="Helical" evidence="1">
    <location>
        <begin position="117"/>
        <end position="137"/>
    </location>
</feature>
<feature type="transmembrane region" description="Helical" evidence="1">
    <location>
        <begin position="49"/>
        <end position="68"/>
    </location>
</feature>
<accession>A0AAV5TLQ8</accession>
<feature type="transmembrane region" description="Helical" evidence="1">
    <location>
        <begin position="80"/>
        <end position="97"/>
    </location>
</feature>
<keyword evidence="1" id="KW-0472">Membrane</keyword>
<dbReference type="Proteomes" id="UP001432027">
    <property type="component" value="Unassembled WGS sequence"/>
</dbReference>
<dbReference type="AlphaFoldDB" id="A0AAV5TLQ8"/>
<sequence>NPVSSYRYIIQSQIFANLGAVSFLACVTVFNGQFSDTVLFHLEIMIDSIFHFASLCYVIVAIHRFVVIGQSFSEKKWTDGVPAVIVTTALIAIIKTYTVKLSNGSDDYTQARDKRSILTTILVFGCPLIQICVILSLDSISFKHLRFYNAQISDRIASNKNVEWRLLT</sequence>
<protein>
    <recommendedName>
        <fullName evidence="4">G protein-coupled receptor</fullName>
    </recommendedName>
</protein>
<dbReference type="EMBL" id="BTSX01000004">
    <property type="protein sequence ID" value="GMS95102.1"/>
    <property type="molecule type" value="Genomic_DNA"/>
</dbReference>
<evidence type="ECO:0000313" key="3">
    <source>
        <dbReference type="Proteomes" id="UP001432027"/>
    </source>
</evidence>
<evidence type="ECO:0000256" key="1">
    <source>
        <dbReference type="SAM" id="Phobius"/>
    </source>
</evidence>
<reference evidence="2" key="1">
    <citation type="submission" date="2023-10" db="EMBL/GenBank/DDBJ databases">
        <title>Genome assembly of Pristionchus species.</title>
        <authorList>
            <person name="Yoshida K."/>
            <person name="Sommer R.J."/>
        </authorList>
    </citation>
    <scope>NUCLEOTIDE SEQUENCE</scope>
    <source>
        <strain evidence="2">RS0144</strain>
    </source>
</reference>
<feature type="non-terminal residue" evidence="2">
    <location>
        <position position="168"/>
    </location>
</feature>
<comment type="caution">
    <text evidence="2">The sequence shown here is derived from an EMBL/GenBank/DDBJ whole genome shotgun (WGS) entry which is preliminary data.</text>
</comment>
<organism evidence="2 3">
    <name type="scientific">Pristionchus entomophagus</name>
    <dbReference type="NCBI Taxonomy" id="358040"/>
    <lineage>
        <taxon>Eukaryota</taxon>
        <taxon>Metazoa</taxon>
        <taxon>Ecdysozoa</taxon>
        <taxon>Nematoda</taxon>
        <taxon>Chromadorea</taxon>
        <taxon>Rhabditida</taxon>
        <taxon>Rhabditina</taxon>
        <taxon>Diplogasteromorpha</taxon>
        <taxon>Diplogasteroidea</taxon>
        <taxon>Neodiplogasteridae</taxon>
        <taxon>Pristionchus</taxon>
    </lineage>
</organism>
<evidence type="ECO:0008006" key="4">
    <source>
        <dbReference type="Google" id="ProtNLM"/>
    </source>
</evidence>
<feature type="transmembrane region" description="Helical" evidence="1">
    <location>
        <begin position="14"/>
        <end position="34"/>
    </location>
</feature>
<gene>
    <name evidence="2" type="ORF">PENTCL1PPCAC_17277</name>
</gene>
<evidence type="ECO:0000313" key="2">
    <source>
        <dbReference type="EMBL" id="GMS95102.1"/>
    </source>
</evidence>
<proteinExistence type="predicted"/>
<keyword evidence="1" id="KW-1133">Transmembrane helix</keyword>